<evidence type="ECO:0000256" key="1">
    <source>
        <dbReference type="SAM" id="MobiDB-lite"/>
    </source>
</evidence>
<proteinExistence type="predicted"/>
<dbReference type="SUPFAM" id="SSF56808">
    <property type="entry name" value="Ribosomal protein L1"/>
    <property type="match status" value="1"/>
</dbReference>
<gene>
    <name evidence="2" type="ORF">E2986_10200</name>
</gene>
<comment type="caution">
    <text evidence="2">The sequence shown here is derived from an EMBL/GenBank/DDBJ whole genome shotgun (WGS) entry which is preliminary data.</text>
</comment>
<dbReference type="Proteomes" id="UP000655588">
    <property type="component" value="Unassembled WGS sequence"/>
</dbReference>
<feature type="region of interest" description="Disordered" evidence="1">
    <location>
        <begin position="51"/>
        <end position="124"/>
    </location>
</feature>
<evidence type="ECO:0008006" key="4">
    <source>
        <dbReference type="Google" id="ProtNLM"/>
    </source>
</evidence>
<protein>
    <recommendedName>
        <fullName evidence="4">Ribosomal protein L1</fullName>
    </recommendedName>
</protein>
<reference evidence="2" key="1">
    <citation type="submission" date="2019-11" db="EMBL/GenBank/DDBJ databases">
        <title>The nuclear and mitochondrial genomes of Frieseomelitta varia - a highly eusocial stingless bee (Meliponini) with a permanently sterile worker caste.</title>
        <authorList>
            <person name="Freitas F.C.P."/>
            <person name="Lourenco A.P."/>
            <person name="Nunes F.M.F."/>
            <person name="Paschoal A.R."/>
            <person name="Abreu F.C.P."/>
            <person name="Barbin F.O."/>
            <person name="Bataglia L."/>
            <person name="Cardoso-Junior C.A.M."/>
            <person name="Cervoni M.S."/>
            <person name="Silva S.R."/>
            <person name="Dalarmi F."/>
            <person name="Del Lama M.A."/>
            <person name="Depintor T.S."/>
            <person name="Ferreira K.M."/>
            <person name="Goria P.S."/>
            <person name="Jaskot M.C."/>
            <person name="Lago D.C."/>
            <person name="Luna-Lucena D."/>
            <person name="Moda L.M."/>
            <person name="Nascimento L."/>
            <person name="Pedrino M."/>
            <person name="Rabico F.O."/>
            <person name="Sanches F.C."/>
            <person name="Santos D.E."/>
            <person name="Santos C.G."/>
            <person name="Vieira J."/>
            <person name="Lopes T.F."/>
            <person name="Barchuk A.R."/>
            <person name="Hartfelder K."/>
            <person name="Simoes Z.L.P."/>
            <person name="Bitondi M.M.G."/>
            <person name="Pinheiro D.G."/>
        </authorList>
    </citation>
    <scope>NUCLEOTIDE SEQUENCE</scope>
    <source>
        <strain evidence="2">USP_RPSP 00005682</strain>
        <tissue evidence="2">Whole individual</tissue>
    </source>
</reference>
<evidence type="ECO:0000313" key="2">
    <source>
        <dbReference type="EMBL" id="KAF3429277.1"/>
    </source>
</evidence>
<dbReference type="InterPro" id="IPR028364">
    <property type="entry name" value="Ribosomal_uL1/biogenesis"/>
</dbReference>
<organism evidence="2 3">
    <name type="scientific">Frieseomelitta varia</name>
    <dbReference type="NCBI Taxonomy" id="561572"/>
    <lineage>
        <taxon>Eukaryota</taxon>
        <taxon>Metazoa</taxon>
        <taxon>Ecdysozoa</taxon>
        <taxon>Arthropoda</taxon>
        <taxon>Hexapoda</taxon>
        <taxon>Insecta</taxon>
        <taxon>Pterygota</taxon>
        <taxon>Neoptera</taxon>
        <taxon>Endopterygota</taxon>
        <taxon>Hymenoptera</taxon>
        <taxon>Apocrita</taxon>
        <taxon>Aculeata</taxon>
        <taxon>Apoidea</taxon>
        <taxon>Anthophila</taxon>
        <taxon>Apidae</taxon>
        <taxon>Frieseomelitta</taxon>
    </lineage>
</organism>
<accession>A0A833SIN0</accession>
<keyword evidence="3" id="KW-1185">Reference proteome</keyword>
<dbReference type="AlphaFoldDB" id="A0A833SIN0"/>
<dbReference type="InterPro" id="IPR023674">
    <property type="entry name" value="Ribosomal_uL1-like"/>
</dbReference>
<sequence>MNELSLLACDLWLTQVGARKLSIKLFPLPFSDSEKCNMVTTRKIIKKHVRSSKLRSAQSTKKVKNHINNNKKLQDEKNKINQTSEALKRTLKSSGKDKVQNKRKITSHAKAISKITESRKRKREDNINNEENLDYIDLNDLSKEHILQCISVINHLTEEQLKNNNALFDDENQPIFVQVTCIRVPKTPKRCMRIPSLINLFYRLLPHSIVSSSDEVALFVGDLQKGRRKDYEPTIEHYADLLRNCNCTKIKTIIPMNQVKTEYDQYELKRKLVGSYDHFLVDGKIAGHLSHLLGKEFYKKRKLPTSIRMHSKDLKHEIDYALRKTAMQIHSCGDTHIVQIGHTSMERKQILENILATCSYLSKNYPGGWVNIRSIRIKTSSSLSLPIYTTLKNKCLVKVPIVQPKRPKAYRNVSGELTTIKNVANVTVTPEGDVHIENEEILP</sequence>
<dbReference type="Pfam" id="PF00687">
    <property type="entry name" value="Ribosomal_L1"/>
    <property type="match status" value="1"/>
</dbReference>
<name>A0A833SIN0_9HYME</name>
<dbReference type="EMBL" id="WNWW01000168">
    <property type="protein sequence ID" value="KAF3429277.1"/>
    <property type="molecule type" value="Genomic_DNA"/>
</dbReference>
<evidence type="ECO:0000313" key="3">
    <source>
        <dbReference type="Proteomes" id="UP000655588"/>
    </source>
</evidence>
<dbReference type="CDD" id="cd00403">
    <property type="entry name" value="Ribosomal_L1"/>
    <property type="match status" value="1"/>
</dbReference>
<dbReference type="Gene3D" id="3.30.190.20">
    <property type="match status" value="1"/>
</dbReference>